<keyword evidence="4" id="KW-0812">Transmembrane</keyword>
<gene>
    <name evidence="6" type="ORF">Pcinc_032748</name>
</gene>
<feature type="domain" description="EF-hand" evidence="5">
    <location>
        <begin position="246"/>
        <end position="281"/>
    </location>
</feature>
<dbReference type="GO" id="GO:0017156">
    <property type="term" value="P:calcium-ion regulated exocytosis"/>
    <property type="evidence" value="ECO:0007669"/>
    <property type="project" value="TreeGrafter"/>
</dbReference>
<keyword evidence="2" id="KW-0677">Repeat</keyword>
<comment type="caution">
    <text evidence="6">The sequence shown here is derived from an EMBL/GenBank/DDBJ whole genome shotgun (WGS) entry which is preliminary data.</text>
</comment>
<name>A0AAE1ETM8_PETCI</name>
<evidence type="ECO:0000256" key="2">
    <source>
        <dbReference type="ARBA" id="ARBA00022737"/>
    </source>
</evidence>
<evidence type="ECO:0000313" key="7">
    <source>
        <dbReference type="Proteomes" id="UP001286313"/>
    </source>
</evidence>
<evidence type="ECO:0000256" key="1">
    <source>
        <dbReference type="ARBA" id="ARBA00022723"/>
    </source>
</evidence>
<dbReference type="Gene3D" id="1.10.238.10">
    <property type="entry name" value="EF-hand"/>
    <property type="match status" value="3"/>
</dbReference>
<dbReference type="InterPro" id="IPR018247">
    <property type="entry name" value="EF_Hand_1_Ca_BS"/>
</dbReference>
<dbReference type="SUPFAM" id="SSF47473">
    <property type="entry name" value="EF-hand"/>
    <property type="match status" value="2"/>
</dbReference>
<keyword evidence="4" id="KW-0472">Membrane</keyword>
<dbReference type="EMBL" id="JAWQEG010004522">
    <property type="protein sequence ID" value="KAK3861237.1"/>
    <property type="molecule type" value="Genomic_DNA"/>
</dbReference>
<evidence type="ECO:0000259" key="5">
    <source>
        <dbReference type="PROSITE" id="PS50222"/>
    </source>
</evidence>
<dbReference type="PANTHER" id="PTHR10827">
    <property type="entry name" value="RETICULOCALBIN"/>
    <property type="match status" value="1"/>
</dbReference>
<dbReference type="GO" id="GO:0005509">
    <property type="term" value="F:calcium ion binding"/>
    <property type="evidence" value="ECO:0007669"/>
    <property type="project" value="InterPro"/>
</dbReference>
<feature type="domain" description="EF-hand" evidence="5">
    <location>
        <begin position="113"/>
        <end position="148"/>
    </location>
</feature>
<reference evidence="6" key="1">
    <citation type="submission" date="2023-10" db="EMBL/GenBank/DDBJ databases">
        <title>Genome assemblies of two species of porcelain crab, Petrolisthes cinctipes and Petrolisthes manimaculis (Anomura: Porcellanidae).</title>
        <authorList>
            <person name="Angst P."/>
        </authorList>
    </citation>
    <scope>NUCLEOTIDE SEQUENCE</scope>
    <source>
        <strain evidence="6">PB745_01</strain>
        <tissue evidence="6">Gill</tissue>
    </source>
</reference>
<keyword evidence="7" id="KW-1185">Reference proteome</keyword>
<sequence>MTWKRNLEKCVRRCVRDRMELVPLLRMVLNKLASKMKLHVRLRVWVALATAYVLFMGLVHLLQIPLRSNTLHSHYDMSAEGVMKRHRALVKKEADKYAKAELQKSTAKMEKSKQVELLTDIFKKADTNVNGQLELQELSSWISIKTKEHLTLALRENFFMFTAIDQNPRNGVVSWDEYHYYFLKQHGYDDEFIKDHMYNHKGMPREIKETIMRDKAAWSEAARDNPDQLTIDEFLAFRHPESSHVTILNIVEEIIARLDIDGDSKLTEEEFSDPDTNQVPEDMTPNEYKQERIQEFKTIDEDESGSLDRRELLRYIDPRNVHHAEKEALTLLATADSNQDGVLTLTEVLDQSHVFMASKMVDAARSFHDEF</sequence>
<keyword evidence="4" id="KW-1133">Transmembrane helix</keyword>
<dbReference type="Proteomes" id="UP001286313">
    <property type="component" value="Unassembled WGS sequence"/>
</dbReference>
<keyword evidence="1" id="KW-0479">Metal-binding</keyword>
<dbReference type="GO" id="GO:0005783">
    <property type="term" value="C:endoplasmic reticulum"/>
    <property type="evidence" value="ECO:0007669"/>
    <property type="project" value="TreeGrafter"/>
</dbReference>
<feature type="transmembrane region" description="Helical" evidence="4">
    <location>
        <begin position="44"/>
        <end position="62"/>
    </location>
</feature>
<dbReference type="InterPro" id="IPR011992">
    <property type="entry name" value="EF-hand-dom_pair"/>
</dbReference>
<dbReference type="InterPro" id="IPR002048">
    <property type="entry name" value="EF_hand_dom"/>
</dbReference>
<proteinExistence type="predicted"/>
<keyword evidence="3" id="KW-0106">Calcium</keyword>
<dbReference type="PROSITE" id="PS00018">
    <property type="entry name" value="EF_HAND_1"/>
    <property type="match status" value="2"/>
</dbReference>
<accession>A0AAE1ETM8</accession>
<dbReference type="PROSITE" id="PS50222">
    <property type="entry name" value="EF_HAND_2"/>
    <property type="match status" value="3"/>
</dbReference>
<evidence type="ECO:0000313" key="6">
    <source>
        <dbReference type="EMBL" id="KAK3861237.1"/>
    </source>
</evidence>
<evidence type="ECO:0000256" key="4">
    <source>
        <dbReference type="SAM" id="Phobius"/>
    </source>
</evidence>
<dbReference type="Pfam" id="PF13202">
    <property type="entry name" value="EF-hand_5"/>
    <property type="match status" value="1"/>
</dbReference>
<evidence type="ECO:0000256" key="3">
    <source>
        <dbReference type="ARBA" id="ARBA00022837"/>
    </source>
</evidence>
<dbReference type="AlphaFoldDB" id="A0AAE1ETM8"/>
<protein>
    <recommendedName>
        <fullName evidence="5">EF-hand domain-containing protein</fullName>
    </recommendedName>
</protein>
<dbReference type="PANTHER" id="PTHR10827:SF98">
    <property type="entry name" value="45 KDA CALCIUM-BINDING PROTEIN"/>
    <property type="match status" value="1"/>
</dbReference>
<feature type="domain" description="EF-hand" evidence="5">
    <location>
        <begin position="287"/>
        <end position="322"/>
    </location>
</feature>
<dbReference type="SMART" id="SM00054">
    <property type="entry name" value="EFh"/>
    <property type="match status" value="3"/>
</dbReference>
<organism evidence="6 7">
    <name type="scientific">Petrolisthes cinctipes</name>
    <name type="common">Flat porcelain crab</name>
    <dbReference type="NCBI Taxonomy" id="88211"/>
    <lineage>
        <taxon>Eukaryota</taxon>
        <taxon>Metazoa</taxon>
        <taxon>Ecdysozoa</taxon>
        <taxon>Arthropoda</taxon>
        <taxon>Crustacea</taxon>
        <taxon>Multicrustacea</taxon>
        <taxon>Malacostraca</taxon>
        <taxon>Eumalacostraca</taxon>
        <taxon>Eucarida</taxon>
        <taxon>Decapoda</taxon>
        <taxon>Pleocyemata</taxon>
        <taxon>Anomura</taxon>
        <taxon>Galatheoidea</taxon>
        <taxon>Porcellanidae</taxon>
        <taxon>Petrolisthes</taxon>
    </lineage>
</organism>